<dbReference type="InterPro" id="IPR003599">
    <property type="entry name" value="Ig_sub"/>
</dbReference>
<name>A0AAW0H0G7_MYOGA</name>
<evidence type="ECO:0000256" key="3">
    <source>
        <dbReference type="ARBA" id="ARBA00023157"/>
    </source>
</evidence>
<dbReference type="InterPro" id="IPR036179">
    <property type="entry name" value="Ig-like_dom_sf"/>
</dbReference>
<dbReference type="FunFam" id="2.60.40.10:FF:000212">
    <property type="entry name" value="Immunoglobulin kappa chain variable 12-38"/>
    <property type="match status" value="1"/>
</dbReference>
<keyword evidence="3" id="KW-1015">Disulfide bond</keyword>
<evidence type="ECO:0000256" key="4">
    <source>
        <dbReference type="ARBA" id="ARBA00043265"/>
    </source>
</evidence>
<evidence type="ECO:0000256" key="1">
    <source>
        <dbReference type="ARBA" id="ARBA00022859"/>
    </source>
</evidence>
<organism evidence="7 8">
    <name type="scientific">Myodes glareolus</name>
    <name type="common">Bank vole</name>
    <name type="synonym">Clethrionomys glareolus</name>
    <dbReference type="NCBI Taxonomy" id="447135"/>
    <lineage>
        <taxon>Eukaryota</taxon>
        <taxon>Metazoa</taxon>
        <taxon>Chordata</taxon>
        <taxon>Craniata</taxon>
        <taxon>Vertebrata</taxon>
        <taxon>Euteleostomi</taxon>
        <taxon>Mammalia</taxon>
        <taxon>Eutheria</taxon>
        <taxon>Euarchontoglires</taxon>
        <taxon>Glires</taxon>
        <taxon>Rodentia</taxon>
        <taxon>Myomorpha</taxon>
        <taxon>Muroidea</taxon>
        <taxon>Cricetidae</taxon>
        <taxon>Arvicolinae</taxon>
        <taxon>Myodes</taxon>
    </lineage>
</organism>
<dbReference type="SUPFAM" id="SSF48726">
    <property type="entry name" value="Immunoglobulin"/>
    <property type="match status" value="2"/>
</dbReference>
<dbReference type="PANTHER" id="PTHR23267">
    <property type="entry name" value="IMMUNOGLOBULIN LIGHT CHAIN"/>
    <property type="match status" value="1"/>
</dbReference>
<keyword evidence="1" id="KW-0391">Immunity</keyword>
<keyword evidence="5" id="KW-0732">Signal</keyword>
<gene>
    <name evidence="7" type="ORF">U0070_000429</name>
</gene>
<keyword evidence="8" id="KW-1185">Reference proteome</keyword>
<dbReference type="GO" id="GO:0019814">
    <property type="term" value="C:immunoglobulin complex"/>
    <property type="evidence" value="ECO:0007669"/>
    <property type="project" value="UniProtKB-KW"/>
</dbReference>
<accession>A0AAW0H0G7</accession>
<dbReference type="EMBL" id="JBBHLL010001189">
    <property type="protein sequence ID" value="KAK7796442.1"/>
    <property type="molecule type" value="Genomic_DNA"/>
</dbReference>
<dbReference type="AlphaFoldDB" id="A0AAW0H0G7"/>
<evidence type="ECO:0000259" key="6">
    <source>
        <dbReference type="PROSITE" id="PS50835"/>
    </source>
</evidence>
<dbReference type="GO" id="GO:0005576">
    <property type="term" value="C:extracellular region"/>
    <property type="evidence" value="ECO:0007669"/>
    <property type="project" value="UniProtKB-ARBA"/>
</dbReference>
<dbReference type="Gene3D" id="2.60.40.10">
    <property type="entry name" value="Immunoglobulins"/>
    <property type="match status" value="2"/>
</dbReference>
<keyword evidence="4" id="KW-1280">Immunoglobulin</keyword>
<reference evidence="7 8" key="1">
    <citation type="journal article" date="2023" name="bioRxiv">
        <title>Conserved and derived expression patterns and positive selection on dental genes reveal complex evolutionary context of ever-growing rodent molars.</title>
        <authorList>
            <person name="Calamari Z.T."/>
            <person name="Song A."/>
            <person name="Cohen E."/>
            <person name="Akter M."/>
            <person name="Roy R.D."/>
            <person name="Hallikas O."/>
            <person name="Christensen M.M."/>
            <person name="Li P."/>
            <person name="Marangoni P."/>
            <person name="Jernvall J."/>
            <person name="Klein O.D."/>
        </authorList>
    </citation>
    <scope>NUCLEOTIDE SEQUENCE [LARGE SCALE GENOMIC DNA]</scope>
    <source>
        <strain evidence="7">V071</strain>
    </source>
</reference>
<dbReference type="Pfam" id="PF07686">
    <property type="entry name" value="V-set"/>
    <property type="match status" value="1"/>
</dbReference>
<dbReference type="InterPro" id="IPR007110">
    <property type="entry name" value="Ig-like_dom"/>
</dbReference>
<dbReference type="Proteomes" id="UP001488838">
    <property type="component" value="Unassembled WGS sequence"/>
</dbReference>
<keyword evidence="2" id="KW-1064">Adaptive immunity</keyword>
<dbReference type="InterPro" id="IPR013106">
    <property type="entry name" value="Ig_V-set"/>
</dbReference>
<sequence>MMTPTQLLGLLLFWFAGARCDIQMTQSPASLTASLGDSVTITCQASQAIYNNLAWYQQKPGKLPKLLIYHETNLANGVPSRFSAGRSGTQYSLQVSGLQPEDVATYYCQQYYDTPPTKPGKSPQFLVFKASNQESGIPVWISGSARCDIQMTQSPASLPMSLGETVTITCQATKTFTISRH</sequence>
<evidence type="ECO:0000313" key="7">
    <source>
        <dbReference type="EMBL" id="KAK7796442.1"/>
    </source>
</evidence>
<comment type="caution">
    <text evidence="7">The sequence shown here is derived from an EMBL/GenBank/DDBJ whole genome shotgun (WGS) entry which is preliminary data.</text>
</comment>
<dbReference type="SMART" id="SM00406">
    <property type="entry name" value="IGv"/>
    <property type="match status" value="1"/>
</dbReference>
<evidence type="ECO:0000313" key="8">
    <source>
        <dbReference type="Proteomes" id="UP001488838"/>
    </source>
</evidence>
<dbReference type="SMART" id="SM00409">
    <property type="entry name" value="IG"/>
    <property type="match status" value="1"/>
</dbReference>
<dbReference type="InterPro" id="IPR050150">
    <property type="entry name" value="IgV_Light_Chain"/>
</dbReference>
<dbReference type="GO" id="GO:0002250">
    <property type="term" value="P:adaptive immune response"/>
    <property type="evidence" value="ECO:0007669"/>
    <property type="project" value="UniProtKB-KW"/>
</dbReference>
<evidence type="ECO:0000256" key="5">
    <source>
        <dbReference type="SAM" id="SignalP"/>
    </source>
</evidence>
<proteinExistence type="predicted"/>
<feature type="domain" description="Ig-like" evidence="6">
    <location>
        <begin position="22"/>
        <end position="109"/>
    </location>
</feature>
<feature type="non-terminal residue" evidence="7">
    <location>
        <position position="181"/>
    </location>
</feature>
<dbReference type="InterPro" id="IPR013783">
    <property type="entry name" value="Ig-like_fold"/>
</dbReference>
<dbReference type="PROSITE" id="PS50835">
    <property type="entry name" value="IG_LIKE"/>
    <property type="match status" value="1"/>
</dbReference>
<evidence type="ECO:0000256" key="2">
    <source>
        <dbReference type="ARBA" id="ARBA00023130"/>
    </source>
</evidence>
<feature type="signal peptide" evidence="5">
    <location>
        <begin position="1"/>
        <end position="20"/>
    </location>
</feature>
<feature type="chain" id="PRO_5044013006" description="Ig-like domain-containing protein" evidence="5">
    <location>
        <begin position="21"/>
        <end position="181"/>
    </location>
</feature>
<protein>
    <recommendedName>
        <fullName evidence="6">Ig-like domain-containing protein</fullName>
    </recommendedName>
</protein>
<dbReference type="GO" id="GO:0005886">
    <property type="term" value="C:plasma membrane"/>
    <property type="evidence" value="ECO:0007669"/>
    <property type="project" value="UniProtKB-ARBA"/>
</dbReference>